<dbReference type="Proteomes" id="UP000663852">
    <property type="component" value="Unassembled WGS sequence"/>
</dbReference>
<dbReference type="Pfam" id="PF11938">
    <property type="entry name" value="DUF3456"/>
    <property type="match status" value="1"/>
</dbReference>
<accession>A0A814PMA7</accession>
<dbReference type="AlphaFoldDB" id="A0A814PMA7"/>
<evidence type="ECO:0000259" key="2">
    <source>
        <dbReference type="Pfam" id="PF11938"/>
    </source>
</evidence>
<dbReference type="EMBL" id="CAJNOJ010000100">
    <property type="protein sequence ID" value="CAF1107930.1"/>
    <property type="molecule type" value="Genomic_DNA"/>
</dbReference>
<evidence type="ECO:0000313" key="4">
    <source>
        <dbReference type="Proteomes" id="UP000663852"/>
    </source>
</evidence>
<evidence type="ECO:0000256" key="1">
    <source>
        <dbReference type="SAM" id="MobiDB-lite"/>
    </source>
</evidence>
<organism evidence="3 4">
    <name type="scientific">Adineta ricciae</name>
    <name type="common">Rotifer</name>
    <dbReference type="NCBI Taxonomy" id="249248"/>
    <lineage>
        <taxon>Eukaryota</taxon>
        <taxon>Metazoa</taxon>
        <taxon>Spiralia</taxon>
        <taxon>Gnathifera</taxon>
        <taxon>Rotifera</taxon>
        <taxon>Eurotatoria</taxon>
        <taxon>Bdelloidea</taxon>
        <taxon>Adinetida</taxon>
        <taxon>Adinetidae</taxon>
        <taxon>Adineta</taxon>
    </lineage>
</organism>
<comment type="caution">
    <text evidence="3">The sequence shown here is derived from an EMBL/GenBank/DDBJ whole genome shotgun (WGS) entry which is preliminary data.</text>
</comment>
<dbReference type="OrthoDB" id="192915at2759"/>
<proteinExistence type="predicted"/>
<reference evidence="3" key="1">
    <citation type="submission" date="2021-02" db="EMBL/GenBank/DDBJ databases">
        <authorList>
            <person name="Nowell W R."/>
        </authorList>
    </citation>
    <scope>NUCLEOTIDE SEQUENCE</scope>
</reference>
<feature type="compositionally biased region" description="Acidic residues" evidence="1">
    <location>
        <begin position="152"/>
        <end position="164"/>
    </location>
</feature>
<feature type="domain" description="DUF3456" evidence="2">
    <location>
        <begin position="2"/>
        <end position="133"/>
    </location>
</feature>
<dbReference type="InterPro" id="IPR021852">
    <property type="entry name" value="DUF3456"/>
</dbReference>
<sequence>MSDTIFHEMNNVDPNERVQVGSYRVDGHGHQKLKDVPITETRYHAENVLDNICTKFLDKGKDVFFHQQEINLEWNICLDVIPKQLRNIYEHACDDILEEHHESLIDLLVTQNKNIQTSRQLAELLCVETNEYCKVDQFDELFKPSPPTPPTEEQEEEEEEKTEL</sequence>
<name>A0A814PMA7_ADIRI</name>
<protein>
    <recommendedName>
        <fullName evidence="2">DUF3456 domain-containing protein</fullName>
    </recommendedName>
</protein>
<feature type="region of interest" description="Disordered" evidence="1">
    <location>
        <begin position="140"/>
        <end position="164"/>
    </location>
</feature>
<gene>
    <name evidence="3" type="ORF">EDS130_LOCUS20344</name>
</gene>
<evidence type="ECO:0000313" key="3">
    <source>
        <dbReference type="EMBL" id="CAF1107930.1"/>
    </source>
</evidence>